<dbReference type="RefSeq" id="WP_067337511.1">
    <property type="nucleotide sequence ID" value="NZ_LZNA01000042.1"/>
</dbReference>
<name>A0A1B8QCU7_9GAMM</name>
<protein>
    <submittedName>
        <fullName evidence="1">Phage major tail tube protein</fullName>
    </submittedName>
</protein>
<dbReference type="NCBIfam" id="TIGR01611">
    <property type="entry name" value="tail_tube"/>
    <property type="match status" value="1"/>
</dbReference>
<comment type="caution">
    <text evidence="1">The sequence shown here is derived from an EMBL/GenBank/DDBJ whole genome shotgun (WGS) entry which is preliminary data.</text>
</comment>
<evidence type="ECO:0000313" key="2">
    <source>
        <dbReference type="Proteomes" id="UP000092616"/>
    </source>
</evidence>
<accession>A0A1B8QCU7</accession>
<dbReference type="EMBL" id="LZNA01000042">
    <property type="protein sequence ID" value="OBX79138.1"/>
    <property type="molecule type" value="Genomic_DNA"/>
</dbReference>
<sequence>MLPRKLKNFLFYKGHGKQKLYQGQIPEIELPKLTRTLEEYRAGGMDMPVKVDLGQEAMEMTVKCGGHESDLYRDFAKMGVNSVPLSFSGAYQRDDDCNVIAVDIYCMGRLEEIDPGTAKLGDDTEEEFKYALSYYRLSVDGKDVIEIDALAMKCIVDGVDQLEAIRNAVGLYSTL</sequence>
<dbReference type="Proteomes" id="UP000092616">
    <property type="component" value="Unassembled WGS sequence"/>
</dbReference>
<dbReference type="Pfam" id="PF04985">
    <property type="entry name" value="Phage_tube"/>
    <property type="match status" value="1"/>
</dbReference>
<evidence type="ECO:0000313" key="1">
    <source>
        <dbReference type="EMBL" id="OBX79138.1"/>
    </source>
</evidence>
<reference evidence="1 2" key="1">
    <citation type="submission" date="2016-06" db="EMBL/GenBank/DDBJ databases">
        <title>Draft genome of Moraxella atlantae CCUG 59586.</title>
        <authorList>
            <person name="Salva-Serra F."/>
            <person name="Engstrom-Jakobsson H."/>
            <person name="Thorell K."/>
            <person name="Gonzales-Siles L."/>
            <person name="Karlsson R."/>
            <person name="Boulund F."/>
            <person name="Engstrand L."/>
            <person name="Kristiansson E."/>
            <person name="Moore E."/>
        </authorList>
    </citation>
    <scope>NUCLEOTIDE SEQUENCE [LARGE SCALE GENOMIC DNA]</scope>
    <source>
        <strain evidence="1 2">CCUG 59586</strain>
    </source>
</reference>
<gene>
    <name evidence="1" type="ORF">A9306_09000</name>
</gene>
<proteinExistence type="predicted"/>
<organism evidence="1 2">
    <name type="scientific">Faucicola atlantae</name>
    <dbReference type="NCBI Taxonomy" id="34059"/>
    <lineage>
        <taxon>Bacteria</taxon>
        <taxon>Pseudomonadati</taxon>
        <taxon>Pseudomonadota</taxon>
        <taxon>Gammaproteobacteria</taxon>
        <taxon>Moraxellales</taxon>
        <taxon>Moraxellaceae</taxon>
        <taxon>Faucicola</taxon>
    </lineage>
</organism>
<keyword evidence="2" id="KW-1185">Reference proteome</keyword>
<dbReference type="AlphaFoldDB" id="A0A1B8QCU7"/>
<dbReference type="InterPro" id="IPR006498">
    <property type="entry name" value="Tail_tube"/>
</dbReference>